<keyword evidence="6 9" id="KW-1133">Transmembrane helix</keyword>
<dbReference type="PANTHER" id="PTHR11795">
    <property type="entry name" value="BRANCHED-CHAIN AMINO ACID TRANSPORT SYSTEM PERMEASE PROTEIN LIVH"/>
    <property type="match status" value="1"/>
</dbReference>
<feature type="transmembrane region" description="Helical" evidence="9">
    <location>
        <begin position="193"/>
        <end position="214"/>
    </location>
</feature>
<reference evidence="10" key="1">
    <citation type="submission" date="2020-08" db="EMBL/GenBank/DDBJ databases">
        <title>Genome public.</title>
        <authorList>
            <person name="Liu C."/>
            <person name="Sun Q."/>
        </authorList>
    </citation>
    <scope>NUCLEOTIDE SEQUENCE</scope>
    <source>
        <strain evidence="10">NSJ-28</strain>
    </source>
</reference>
<evidence type="ECO:0000256" key="6">
    <source>
        <dbReference type="ARBA" id="ARBA00022989"/>
    </source>
</evidence>
<evidence type="ECO:0000256" key="2">
    <source>
        <dbReference type="ARBA" id="ARBA00022448"/>
    </source>
</evidence>
<feature type="transmembrane region" description="Helical" evidence="9">
    <location>
        <begin position="6"/>
        <end position="25"/>
    </location>
</feature>
<feature type="transmembrane region" description="Helical" evidence="9">
    <location>
        <begin position="265"/>
        <end position="283"/>
    </location>
</feature>
<feature type="transmembrane region" description="Helical" evidence="9">
    <location>
        <begin position="134"/>
        <end position="158"/>
    </location>
</feature>
<keyword evidence="3" id="KW-1003">Cell membrane</keyword>
<dbReference type="InterPro" id="IPR001851">
    <property type="entry name" value="ABC_transp_permease"/>
</dbReference>
<evidence type="ECO:0000256" key="9">
    <source>
        <dbReference type="SAM" id="Phobius"/>
    </source>
</evidence>
<dbReference type="CDD" id="cd06582">
    <property type="entry name" value="TM_PBP1_LivH_like"/>
    <property type="match status" value="1"/>
</dbReference>
<evidence type="ECO:0000313" key="10">
    <source>
        <dbReference type="EMBL" id="MBC5726744.1"/>
    </source>
</evidence>
<sequence>MFLQLLVGGIAVGCIYALIGLGYSLIYSASGLMSFVQGEIFMLGAYVAFTIYVGCKIPFIFAVFIAIAIMFVFGMLMERSMISPLLKRGAGQIHIVIATIGLSIFLKNFAMIVWGTDVKNFPSVFGEFPYQIGVVSISPQQLVIMLVTIVCMILLHLFMNKTRMGTSLRAAAQDPMAAGVVGINVPFTVGMAWALAAVLSAIAGILLAPIYGVYPKMGAILSTKGFAAAVLGGYGNMYGAIIGGLIVGVVETMAAGYLSSSFKDIISFGVLIVVLFVMPHGILKVKAD</sequence>
<dbReference type="Pfam" id="PF02653">
    <property type="entry name" value="BPD_transp_2"/>
    <property type="match status" value="1"/>
</dbReference>
<comment type="caution">
    <text evidence="10">The sequence shown here is derived from an EMBL/GenBank/DDBJ whole genome shotgun (WGS) entry which is preliminary data.</text>
</comment>
<keyword evidence="2" id="KW-0813">Transport</keyword>
<dbReference type="EMBL" id="JACOPL010000027">
    <property type="protein sequence ID" value="MBC5726744.1"/>
    <property type="molecule type" value="Genomic_DNA"/>
</dbReference>
<protein>
    <submittedName>
        <fullName evidence="10">Branched-chain amino acid ABC transporter permease</fullName>
    </submittedName>
</protein>
<dbReference type="InterPro" id="IPR052157">
    <property type="entry name" value="BCAA_transport_permease"/>
</dbReference>
<keyword evidence="4 9" id="KW-0812">Transmembrane</keyword>
<evidence type="ECO:0000256" key="4">
    <source>
        <dbReference type="ARBA" id="ARBA00022692"/>
    </source>
</evidence>
<dbReference type="PANTHER" id="PTHR11795:SF445">
    <property type="entry name" value="AMINO ACID ABC TRANSPORTER PERMEASE PROTEIN"/>
    <property type="match status" value="1"/>
</dbReference>
<feature type="transmembrane region" description="Helical" evidence="9">
    <location>
        <begin position="32"/>
        <end position="53"/>
    </location>
</feature>
<dbReference type="AlphaFoldDB" id="A0A923LX12"/>
<evidence type="ECO:0000256" key="3">
    <source>
        <dbReference type="ARBA" id="ARBA00022475"/>
    </source>
</evidence>
<comment type="subcellular location">
    <subcellularLocation>
        <location evidence="1">Cell membrane</location>
        <topology evidence="1">Multi-pass membrane protein</topology>
    </subcellularLocation>
</comment>
<proteinExistence type="inferred from homology"/>
<accession>A0A923LX12</accession>
<evidence type="ECO:0000256" key="1">
    <source>
        <dbReference type="ARBA" id="ARBA00004651"/>
    </source>
</evidence>
<evidence type="ECO:0000256" key="8">
    <source>
        <dbReference type="ARBA" id="ARBA00037998"/>
    </source>
</evidence>
<keyword evidence="11" id="KW-1185">Reference proteome</keyword>
<feature type="transmembrane region" description="Helical" evidence="9">
    <location>
        <begin position="89"/>
        <end position="114"/>
    </location>
</feature>
<dbReference type="GO" id="GO:0006865">
    <property type="term" value="P:amino acid transport"/>
    <property type="evidence" value="ECO:0007669"/>
    <property type="project" value="UniProtKB-KW"/>
</dbReference>
<evidence type="ECO:0000256" key="7">
    <source>
        <dbReference type="ARBA" id="ARBA00023136"/>
    </source>
</evidence>
<organism evidence="10 11">
    <name type="scientific">Agathobaculum faecis</name>
    <dbReference type="NCBI Taxonomy" id="2763013"/>
    <lineage>
        <taxon>Bacteria</taxon>
        <taxon>Bacillati</taxon>
        <taxon>Bacillota</taxon>
        <taxon>Clostridia</taxon>
        <taxon>Eubacteriales</taxon>
        <taxon>Butyricicoccaceae</taxon>
        <taxon>Agathobaculum</taxon>
    </lineage>
</organism>
<evidence type="ECO:0000313" key="11">
    <source>
        <dbReference type="Proteomes" id="UP000606499"/>
    </source>
</evidence>
<dbReference type="RefSeq" id="WP_054328413.1">
    <property type="nucleotide sequence ID" value="NZ_JACOPL010000027.1"/>
</dbReference>
<feature type="transmembrane region" description="Helical" evidence="9">
    <location>
        <begin position="226"/>
        <end position="250"/>
    </location>
</feature>
<gene>
    <name evidence="10" type="ORF">H8S45_14940</name>
</gene>
<dbReference type="GO" id="GO:0022857">
    <property type="term" value="F:transmembrane transporter activity"/>
    <property type="evidence" value="ECO:0007669"/>
    <property type="project" value="InterPro"/>
</dbReference>
<name>A0A923LX12_9FIRM</name>
<comment type="similarity">
    <text evidence="8">Belongs to the binding-protein-dependent transport system permease family. LivHM subfamily.</text>
</comment>
<evidence type="ECO:0000256" key="5">
    <source>
        <dbReference type="ARBA" id="ARBA00022970"/>
    </source>
</evidence>
<dbReference type="GO" id="GO:0005886">
    <property type="term" value="C:plasma membrane"/>
    <property type="evidence" value="ECO:0007669"/>
    <property type="project" value="UniProtKB-SubCell"/>
</dbReference>
<keyword evidence="5" id="KW-0029">Amino-acid transport</keyword>
<keyword evidence="7 9" id="KW-0472">Membrane</keyword>
<dbReference type="Proteomes" id="UP000606499">
    <property type="component" value="Unassembled WGS sequence"/>
</dbReference>